<evidence type="ECO:0000256" key="3">
    <source>
        <dbReference type="PROSITE-ProRule" id="PRU10099"/>
    </source>
</evidence>
<organism evidence="7 8">
    <name type="scientific">Comamonas resistens</name>
    <dbReference type="NCBI Taxonomy" id="3046670"/>
    <lineage>
        <taxon>Bacteria</taxon>
        <taxon>Pseudomonadati</taxon>
        <taxon>Pseudomonadota</taxon>
        <taxon>Betaproteobacteria</taxon>
        <taxon>Burkholderiales</taxon>
        <taxon>Comamonadaceae</taxon>
        <taxon>Comamonas</taxon>
    </lineage>
</organism>
<dbReference type="InterPro" id="IPR027475">
    <property type="entry name" value="Asparaginase/glutaminase_AS2"/>
</dbReference>
<keyword evidence="2" id="KW-0378">Hydrolase</keyword>
<feature type="active site" evidence="4">
    <location>
        <position position="100"/>
    </location>
</feature>
<dbReference type="PIRSF" id="PIRSF001220">
    <property type="entry name" value="L-ASNase_gatD"/>
    <property type="match status" value="1"/>
</dbReference>
<dbReference type="PANTHER" id="PTHR11707:SF28">
    <property type="entry name" value="60 KDA LYSOPHOSPHOLIPASE"/>
    <property type="match status" value="1"/>
</dbReference>
<dbReference type="InterPro" id="IPR006034">
    <property type="entry name" value="Asparaginase/glutaminase-like"/>
</dbReference>
<dbReference type="InterPro" id="IPR037152">
    <property type="entry name" value="L-asparaginase_N_sf"/>
</dbReference>
<dbReference type="PRINTS" id="PR00139">
    <property type="entry name" value="ASNGLNASE"/>
</dbReference>
<reference evidence="7 8" key="1">
    <citation type="submission" date="2023-05" db="EMBL/GenBank/DDBJ databases">
        <authorList>
            <person name="Yin Y."/>
            <person name="Lu Z."/>
        </authorList>
    </citation>
    <scope>NUCLEOTIDE SEQUENCE [LARGE SCALE GENOMIC DNA]</scope>
    <source>
        <strain evidence="7 8">ZM22</strain>
    </source>
</reference>
<evidence type="ECO:0000259" key="6">
    <source>
        <dbReference type="Pfam" id="PF17763"/>
    </source>
</evidence>
<dbReference type="InterPro" id="IPR027473">
    <property type="entry name" value="L-asparaginase_C"/>
</dbReference>
<accession>A0ABY8SWW5</accession>
<dbReference type="InterPro" id="IPR020827">
    <property type="entry name" value="Asparaginase/glutaminase_AS1"/>
</dbReference>
<dbReference type="Gene3D" id="3.40.50.1170">
    <property type="entry name" value="L-asparaginase, N-terminal domain"/>
    <property type="match status" value="1"/>
</dbReference>
<keyword evidence="8" id="KW-1185">Reference proteome</keyword>
<evidence type="ECO:0000313" key="8">
    <source>
        <dbReference type="Proteomes" id="UP001240697"/>
    </source>
</evidence>
<evidence type="ECO:0000256" key="1">
    <source>
        <dbReference type="ARBA" id="ARBA00010518"/>
    </source>
</evidence>
<dbReference type="SFLD" id="SFLDS00057">
    <property type="entry name" value="Glutaminase/Asparaginase"/>
    <property type="match status" value="1"/>
</dbReference>
<evidence type="ECO:0000256" key="4">
    <source>
        <dbReference type="PROSITE-ProRule" id="PRU10100"/>
    </source>
</evidence>
<evidence type="ECO:0000259" key="5">
    <source>
        <dbReference type="Pfam" id="PF00710"/>
    </source>
</evidence>
<dbReference type="Gene3D" id="3.40.50.40">
    <property type="match status" value="1"/>
</dbReference>
<gene>
    <name evidence="7" type="ORF">QMY55_10730</name>
</gene>
<dbReference type="InterPro" id="IPR036152">
    <property type="entry name" value="Asp/glu_Ase-like_sf"/>
</dbReference>
<evidence type="ECO:0000256" key="2">
    <source>
        <dbReference type="ARBA" id="ARBA00022801"/>
    </source>
</evidence>
<dbReference type="CDD" id="cd08964">
    <property type="entry name" value="L-asparaginase_II"/>
    <property type="match status" value="1"/>
</dbReference>
<dbReference type="InterPro" id="IPR004550">
    <property type="entry name" value="AsnASE_II"/>
</dbReference>
<dbReference type="PANTHER" id="PTHR11707">
    <property type="entry name" value="L-ASPARAGINASE"/>
    <property type="match status" value="1"/>
</dbReference>
<dbReference type="SMART" id="SM00870">
    <property type="entry name" value="Asparaginase"/>
    <property type="match status" value="1"/>
</dbReference>
<dbReference type="PIRSF" id="PIRSF500176">
    <property type="entry name" value="L_ASNase"/>
    <property type="match status" value="1"/>
</dbReference>
<dbReference type="Pfam" id="PF00710">
    <property type="entry name" value="Asparaginase"/>
    <property type="match status" value="1"/>
</dbReference>
<feature type="domain" description="L-asparaginase N-terminal" evidence="5">
    <location>
        <begin position="5"/>
        <end position="200"/>
    </location>
</feature>
<dbReference type="InterPro" id="IPR040919">
    <property type="entry name" value="Asparaginase_C"/>
</dbReference>
<dbReference type="PROSITE" id="PS00144">
    <property type="entry name" value="ASN_GLN_ASE_1"/>
    <property type="match status" value="1"/>
</dbReference>
<feature type="domain" description="Asparaginase/glutaminase C-terminal" evidence="6">
    <location>
        <begin position="225"/>
        <end position="297"/>
    </location>
</feature>
<dbReference type="SUPFAM" id="SSF53774">
    <property type="entry name" value="Glutaminase/Asparaginase"/>
    <property type="match status" value="1"/>
</dbReference>
<comment type="similarity">
    <text evidence="1">Belongs to the asparaginase 1 family.</text>
</comment>
<dbReference type="PROSITE" id="PS51732">
    <property type="entry name" value="ASN_GLN_ASE_3"/>
    <property type="match status" value="1"/>
</dbReference>
<dbReference type="EMBL" id="CP125947">
    <property type="protein sequence ID" value="WHS67544.1"/>
    <property type="molecule type" value="Genomic_DNA"/>
</dbReference>
<dbReference type="RefSeq" id="WP_283488571.1">
    <property type="nucleotide sequence ID" value="NZ_CP125947.1"/>
</dbReference>
<sequence length="344" mass="35748">MPNPKIVILGTGGTIAGEAAESTQGVGYRAGQISVQGLIAAVPDLPRIAAGRTGAVLDAVQLAQVDSKDMDWGVWRTLLKATAQALDDADIQALVITHGTDTLEETAWLLQAVLQPGKPVVLTCAMRPATSLQADGPQNLRDAVAVAAGGQGGVWVAAAGEVHAARQVLKVHPYRLNAMHSYEGGPCAYVEEGRVRWVAAPSAACSAWAQADLLDLLSCDELPWVELLQSGAAQGARAVNALVGAGVQGLVVAGTGNATVHHELQQALLRAREQGVMVWCATRCLEGQTVGQGEPVAGDAGEAGLMDEIKAQLCRAADPQMLDCVLLPPSKARVAMMLELLRSS</sequence>
<proteinExistence type="inferred from homology"/>
<name>A0ABY8SWW5_9BURK</name>
<feature type="active site" evidence="3">
    <location>
        <position position="14"/>
    </location>
</feature>
<evidence type="ECO:0000313" key="7">
    <source>
        <dbReference type="EMBL" id="WHS67544.1"/>
    </source>
</evidence>
<dbReference type="Pfam" id="PF17763">
    <property type="entry name" value="Asparaginase_C"/>
    <property type="match status" value="1"/>
</dbReference>
<protein>
    <submittedName>
        <fullName evidence="7">Asparaginase</fullName>
    </submittedName>
</protein>
<dbReference type="Proteomes" id="UP001240697">
    <property type="component" value="Chromosome"/>
</dbReference>
<dbReference type="InterPro" id="IPR027474">
    <property type="entry name" value="L-asparaginase_N"/>
</dbReference>
<dbReference type="PROSITE" id="PS00917">
    <property type="entry name" value="ASN_GLN_ASE_2"/>
    <property type="match status" value="1"/>
</dbReference>